<evidence type="ECO:0000313" key="3">
    <source>
        <dbReference type="Proteomes" id="UP000077342"/>
    </source>
</evidence>
<dbReference type="Proteomes" id="UP000077342">
    <property type="component" value="Unassembled WGS sequence"/>
</dbReference>
<feature type="domain" description="Thoeris protein ThsA Macro" evidence="1">
    <location>
        <begin position="48"/>
        <end position="229"/>
    </location>
</feature>
<comment type="caution">
    <text evidence="2">The sequence shown here is derived from an EMBL/GenBank/DDBJ whole genome shotgun (WGS) entry which is preliminary data.</text>
</comment>
<gene>
    <name evidence="2" type="ORF">A4G28_04050</name>
</gene>
<name>A0A163SZG5_9MYCO</name>
<keyword evidence="3" id="KW-1185">Reference proteome</keyword>
<organism evidence="2 3">
    <name type="scientific">Mycobacterium ostraviense</name>
    <dbReference type="NCBI Taxonomy" id="2738409"/>
    <lineage>
        <taxon>Bacteria</taxon>
        <taxon>Bacillati</taxon>
        <taxon>Actinomycetota</taxon>
        <taxon>Actinomycetes</taxon>
        <taxon>Mycobacteriales</taxon>
        <taxon>Mycobacteriaceae</taxon>
        <taxon>Mycobacterium</taxon>
    </lineage>
</organism>
<evidence type="ECO:0000313" key="2">
    <source>
        <dbReference type="EMBL" id="KZS54774.1"/>
    </source>
</evidence>
<sequence>MDWAFHVAKHGWWAPLALWMWLLGVPLAGWRSWPRPIEETYQTPNTRIRVVKGDLFDNEAEHLVITICDTFDTATPDIIERKSLQGQALDRIYNNNTAKLDEDLTAALNGIQPIGTVNKKGKTLRYPVGTVAIVDQTRRKLYFVALTYMDENNNARGTPDGLWNSLNRLWEAIGRSSNNRAVCMPVIGGGLSRMSNIVPTQDSLRFIILSFMFAARKNTVCDELRLVLRPEDYEKLDRLELQAFLTSLKPS</sequence>
<dbReference type="Pfam" id="PF20016">
    <property type="entry name" value="ThsA_Macro"/>
    <property type="match status" value="1"/>
</dbReference>
<dbReference type="InterPro" id="IPR045535">
    <property type="entry name" value="ThsA_Macro"/>
</dbReference>
<protein>
    <recommendedName>
        <fullName evidence="1">Thoeris protein ThsA Macro domain-containing protein</fullName>
    </recommendedName>
</protein>
<reference evidence="3" key="1">
    <citation type="submission" date="2016-04" db="EMBL/GenBank/DDBJ databases">
        <authorList>
            <person name="Strapagiel D."/>
            <person name="Borowka P."/>
            <person name="Marciniak B."/>
            <person name="Bakula Z."/>
            <person name="Van Ingen J."/>
            <person name="Safianowska A."/>
            <person name="Dziadek J."/>
            <person name="Jagielski T."/>
        </authorList>
    </citation>
    <scope>NUCLEOTIDE SEQUENCE [LARGE SCALE GENOMIC DNA]</scope>
    <source>
        <strain evidence="3">1010001458</strain>
    </source>
</reference>
<proteinExistence type="predicted"/>
<dbReference type="AlphaFoldDB" id="A0A163SZG5"/>
<dbReference type="RefSeq" id="WP_075513616.1">
    <property type="nucleotide sequence ID" value="NZ_CP089224.1"/>
</dbReference>
<dbReference type="EMBL" id="LWCI01000181">
    <property type="protein sequence ID" value="KZS54774.1"/>
    <property type="molecule type" value="Genomic_DNA"/>
</dbReference>
<evidence type="ECO:0000259" key="1">
    <source>
        <dbReference type="Pfam" id="PF20016"/>
    </source>
</evidence>
<accession>A0A163SZG5</accession>